<dbReference type="InterPro" id="IPR020806">
    <property type="entry name" value="PKS_PP-bd"/>
</dbReference>
<dbReference type="PROSITE" id="PS50075">
    <property type="entry name" value="CARRIER"/>
    <property type="match status" value="1"/>
</dbReference>
<gene>
    <name evidence="4" type="ORF">C7M71_016905</name>
</gene>
<accession>A0A345SYN6</accession>
<dbReference type="SUPFAM" id="SSF47336">
    <property type="entry name" value="ACP-like"/>
    <property type="match status" value="1"/>
</dbReference>
<keyword evidence="5" id="KW-1185">Reference proteome</keyword>
<dbReference type="AlphaFoldDB" id="A0A345SYN6"/>
<protein>
    <submittedName>
        <fullName evidence="4">Acyl carrier protein</fullName>
    </submittedName>
</protein>
<reference evidence="5" key="1">
    <citation type="submission" date="2018-07" db="EMBL/GenBank/DDBJ databases">
        <title>Streptacidiphilus bronchialis DSM 106435 chromosome.</title>
        <authorList>
            <person name="Batra D."/>
            <person name="Gulvik C.A."/>
        </authorList>
    </citation>
    <scope>NUCLEOTIDE SEQUENCE [LARGE SCALE GENOMIC DNA]</scope>
    <source>
        <strain evidence="5">DSM 106435</strain>
    </source>
</reference>
<evidence type="ECO:0000256" key="2">
    <source>
        <dbReference type="ARBA" id="ARBA00022553"/>
    </source>
</evidence>
<dbReference type="SMART" id="SM00823">
    <property type="entry name" value="PKS_PP"/>
    <property type="match status" value="1"/>
</dbReference>
<evidence type="ECO:0000313" key="4">
    <source>
        <dbReference type="EMBL" id="AXI78841.1"/>
    </source>
</evidence>
<dbReference type="PROSITE" id="PS00012">
    <property type="entry name" value="PHOSPHOPANTETHEINE"/>
    <property type="match status" value="1"/>
</dbReference>
<dbReference type="InterPro" id="IPR009081">
    <property type="entry name" value="PP-bd_ACP"/>
</dbReference>
<dbReference type="InterPro" id="IPR006162">
    <property type="entry name" value="Ppantetheine_attach_site"/>
</dbReference>
<dbReference type="GO" id="GO:0017000">
    <property type="term" value="P:antibiotic biosynthetic process"/>
    <property type="evidence" value="ECO:0007669"/>
    <property type="project" value="UniProtKB-ARBA"/>
</dbReference>
<dbReference type="OrthoDB" id="2085352at2"/>
<dbReference type="KEGG" id="stri:C7M71_016905"/>
<dbReference type="RefSeq" id="WP_111493040.1">
    <property type="nucleotide sequence ID" value="NZ_CP031264.1"/>
</dbReference>
<dbReference type="Gene3D" id="1.10.1200.10">
    <property type="entry name" value="ACP-like"/>
    <property type="match status" value="1"/>
</dbReference>
<evidence type="ECO:0000313" key="5">
    <source>
        <dbReference type="Proteomes" id="UP000249340"/>
    </source>
</evidence>
<evidence type="ECO:0000259" key="3">
    <source>
        <dbReference type="PROSITE" id="PS50075"/>
    </source>
</evidence>
<organism evidence="4 5">
    <name type="scientific">Peterkaempfera bronchialis</name>
    <dbReference type="NCBI Taxonomy" id="2126346"/>
    <lineage>
        <taxon>Bacteria</taxon>
        <taxon>Bacillati</taxon>
        <taxon>Actinomycetota</taxon>
        <taxon>Actinomycetes</taxon>
        <taxon>Kitasatosporales</taxon>
        <taxon>Streptomycetaceae</taxon>
        <taxon>Peterkaempfera</taxon>
    </lineage>
</organism>
<dbReference type="Pfam" id="PF00550">
    <property type="entry name" value="PP-binding"/>
    <property type="match status" value="1"/>
</dbReference>
<dbReference type="InterPro" id="IPR036736">
    <property type="entry name" value="ACP-like_sf"/>
</dbReference>
<dbReference type="EMBL" id="CP031264">
    <property type="protein sequence ID" value="AXI78841.1"/>
    <property type="molecule type" value="Genomic_DNA"/>
</dbReference>
<keyword evidence="1" id="KW-0596">Phosphopantetheine</keyword>
<name>A0A345SYN6_9ACTN</name>
<dbReference type="Proteomes" id="UP000249340">
    <property type="component" value="Chromosome"/>
</dbReference>
<keyword evidence="2" id="KW-0597">Phosphoprotein</keyword>
<sequence length="98" mass="10556">MTVSHIPADPTYDEVCARISGTWQNLFGEPDMRIEEGDNFFSLGASSLLAMRMATAVGEELGIPLSVLAIAENPTLNGLSRHVLDLIAARDAREVGEL</sequence>
<evidence type="ECO:0000256" key="1">
    <source>
        <dbReference type="ARBA" id="ARBA00022450"/>
    </source>
</evidence>
<dbReference type="GO" id="GO:0031177">
    <property type="term" value="F:phosphopantetheine binding"/>
    <property type="evidence" value="ECO:0007669"/>
    <property type="project" value="InterPro"/>
</dbReference>
<proteinExistence type="predicted"/>
<feature type="domain" description="Carrier" evidence="3">
    <location>
        <begin position="10"/>
        <end position="87"/>
    </location>
</feature>